<dbReference type="GO" id="GO:0042597">
    <property type="term" value="C:periplasmic space"/>
    <property type="evidence" value="ECO:0007669"/>
    <property type="project" value="UniProtKB-SubCell"/>
</dbReference>
<evidence type="ECO:0000256" key="7">
    <source>
        <dbReference type="ARBA" id="ARBA00022801"/>
    </source>
</evidence>
<keyword evidence="8" id="KW-0720">Serine protease</keyword>
<evidence type="ECO:0000256" key="10">
    <source>
        <dbReference type="PIRSR" id="PIRSR611782-2"/>
    </source>
</evidence>
<proteinExistence type="inferred from homology"/>
<dbReference type="GO" id="GO:0006508">
    <property type="term" value="P:proteolysis"/>
    <property type="evidence" value="ECO:0007669"/>
    <property type="project" value="UniProtKB-KW"/>
</dbReference>
<feature type="binding site" evidence="10">
    <location>
        <position position="107"/>
    </location>
    <ligand>
        <name>substrate</name>
    </ligand>
</feature>
<dbReference type="EMBL" id="SSND01000001">
    <property type="protein sequence ID" value="THD85210.1"/>
    <property type="molecule type" value="Genomic_DNA"/>
</dbReference>
<feature type="domain" description="PDZ" evidence="12">
    <location>
        <begin position="267"/>
        <end position="349"/>
    </location>
</feature>
<evidence type="ECO:0000256" key="4">
    <source>
        <dbReference type="ARBA" id="ARBA00022729"/>
    </source>
</evidence>
<evidence type="ECO:0000313" key="13">
    <source>
        <dbReference type="EMBL" id="THD85210.1"/>
    </source>
</evidence>
<dbReference type="InterPro" id="IPR001940">
    <property type="entry name" value="Peptidase_S1C"/>
</dbReference>
<dbReference type="SMART" id="SM00228">
    <property type="entry name" value="PDZ"/>
    <property type="match status" value="2"/>
</dbReference>
<dbReference type="InterPro" id="IPR001478">
    <property type="entry name" value="PDZ"/>
</dbReference>
<evidence type="ECO:0000256" key="8">
    <source>
        <dbReference type="ARBA" id="ARBA00022825"/>
    </source>
</evidence>
<protein>
    <submittedName>
        <fullName evidence="13">Do family serine endopeptidase</fullName>
    </submittedName>
</protein>
<keyword evidence="5" id="KW-0677">Repeat</keyword>
<evidence type="ECO:0000256" key="1">
    <source>
        <dbReference type="ARBA" id="ARBA00004418"/>
    </source>
</evidence>
<comment type="similarity">
    <text evidence="2">Belongs to the peptidase S1C family.</text>
</comment>
<organism evidence="13 14">
    <name type="scientific">Aliigemmobacter aestuarii</name>
    <dbReference type="NCBI Taxonomy" id="1445661"/>
    <lineage>
        <taxon>Bacteria</taxon>
        <taxon>Pseudomonadati</taxon>
        <taxon>Pseudomonadota</taxon>
        <taxon>Alphaproteobacteria</taxon>
        <taxon>Rhodobacterales</taxon>
        <taxon>Paracoccaceae</taxon>
        <taxon>Aliigemmobacter</taxon>
    </lineage>
</organism>
<dbReference type="OrthoDB" id="9758917at2"/>
<evidence type="ECO:0000256" key="2">
    <source>
        <dbReference type="ARBA" id="ARBA00010541"/>
    </source>
</evidence>
<dbReference type="InterPro" id="IPR009003">
    <property type="entry name" value="Peptidase_S1_PA"/>
</dbReference>
<comment type="caution">
    <text evidence="13">The sequence shown here is derived from an EMBL/GenBank/DDBJ whole genome shotgun (WGS) entry which is preliminary data.</text>
</comment>
<feature type="active site" description="Charge relay system" evidence="9">
    <location>
        <position position="213"/>
    </location>
</feature>
<dbReference type="AlphaFoldDB" id="A0A4S3MRN3"/>
<dbReference type="SUPFAM" id="SSF50156">
    <property type="entry name" value="PDZ domain-like"/>
    <property type="match status" value="2"/>
</dbReference>
<dbReference type="Pfam" id="PF13365">
    <property type="entry name" value="Trypsin_2"/>
    <property type="match status" value="1"/>
</dbReference>
<dbReference type="RefSeq" id="WP_136393586.1">
    <property type="nucleotide sequence ID" value="NZ_SSND01000001.1"/>
</dbReference>
<evidence type="ECO:0000256" key="6">
    <source>
        <dbReference type="ARBA" id="ARBA00022764"/>
    </source>
</evidence>
<evidence type="ECO:0000313" key="14">
    <source>
        <dbReference type="Proteomes" id="UP000309450"/>
    </source>
</evidence>
<feature type="binding site" evidence="10">
    <location>
        <position position="137"/>
    </location>
    <ligand>
        <name>substrate</name>
    </ligand>
</feature>
<accession>A0A4S3MRN3</accession>
<keyword evidence="3" id="KW-0645">Protease</keyword>
<keyword evidence="7" id="KW-0378">Hydrolase</keyword>
<evidence type="ECO:0000256" key="11">
    <source>
        <dbReference type="SAM" id="SignalP"/>
    </source>
</evidence>
<dbReference type="PANTHER" id="PTHR22939:SF129">
    <property type="entry name" value="SERINE PROTEASE HTRA2, MITOCHONDRIAL"/>
    <property type="match status" value="1"/>
</dbReference>
<dbReference type="InterPro" id="IPR011782">
    <property type="entry name" value="Pept_S1C_Do"/>
</dbReference>
<dbReference type="NCBIfam" id="TIGR02037">
    <property type="entry name" value="degP_htrA_DO"/>
    <property type="match status" value="1"/>
</dbReference>
<dbReference type="Pfam" id="PF13180">
    <property type="entry name" value="PDZ_2"/>
    <property type="match status" value="1"/>
</dbReference>
<dbReference type="InterPro" id="IPR036034">
    <property type="entry name" value="PDZ_sf"/>
</dbReference>
<feature type="active site" description="Charge relay system" evidence="9">
    <location>
        <position position="107"/>
    </location>
</feature>
<dbReference type="Gene3D" id="2.40.10.120">
    <property type="match status" value="1"/>
</dbReference>
<dbReference type="Proteomes" id="UP000309450">
    <property type="component" value="Unassembled WGS sequence"/>
</dbReference>
<keyword evidence="4 11" id="KW-0732">Signal</keyword>
<reference evidence="13 14" key="1">
    <citation type="submission" date="2019-04" db="EMBL/GenBank/DDBJ databases">
        <title>Draft genome sequence of Gemmobacter aestuarii sp. nov.</title>
        <authorList>
            <person name="Hameed A."/>
            <person name="Lin S.-Y."/>
            <person name="Shahina M."/>
            <person name="Lai W.-A."/>
            <person name="Young C.-C."/>
        </authorList>
    </citation>
    <scope>NUCLEOTIDE SEQUENCE [LARGE SCALE GENOMIC DNA]</scope>
    <source>
        <strain evidence="13 14">CC-PW-75</strain>
    </source>
</reference>
<keyword evidence="6" id="KW-0574">Periplasm</keyword>
<keyword evidence="14" id="KW-1185">Reference proteome</keyword>
<dbReference type="Gene3D" id="2.30.42.10">
    <property type="match status" value="1"/>
</dbReference>
<dbReference type="PANTHER" id="PTHR22939">
    <property type="entry name" value="SERINE PROTEASE FAMILY S1C HTRA-RELATED"/>
    <property type="match status" value="1"/>
</dbReference>
<dbReference type="SUPFAM" id="SSF50494">
    <property type="entry name" value="Trypsin-like serine proteases"/>
    <property type="match status" value="1"/>
</dbReference>
<sequence>MATARGLLGTLILVALSVAAPLRAETVVPSSQSQITLSFTPVVKAAAPAVVNIYATVVVQRRQSMFAADPFFDQLFRDFGQVTPQIENSLGSGVIVSPDGLVVSNHHVVGQATEIRVVLNDGREYLADVLLADQQSDLAVLQLQGAEDLPALPFRNSDEVEVGELVLAIGNPFGLGQTVSSGIVSGLARSVASVGDGRGYFLQTDAAINPGNSGGALVDMAGRLVGINTAILTRSGGSNGIGFAIPANLVASVVDQAKAGETRFRRPWAGVTGQEVDAGLAEALGLDRPEGVILHSLHPASPFAAAGMVAGDVILSLGGQMTNSPQEVIFRMSAAGIGSELQVIYLRDGTRREAAVRLIAPPEDPPREAVTITGENWFRGLSVARINPAVQAEMDLPPSSEGVVVTDVQDLAARTGLRPGDILLAIADQPILTTADVARATQSTQRFWRVDILRGGQRIGMRFRL</sequence>
<evidence type="ECO:0000256" key="5">
    <source>
        <dbReference type="ARBA" id="ARBA00022737"/>
    </source>
</evidence>
<dbReference type="Gene3D" id="2.30.42.60">
    <property type="match status" value="1"/>
</dbReference>
<feature type="chain" id="PRO_5039357025" evidence="11">
    <location>
        <begin position="25"/>
        <end position="465"/>
    </location>
</feature>
<dbReference type="PRINTS" id="PR00834">
    <property type="entry name" value="PROTEASES2C"/>
</dbReference>
<evidence type="ECO:0000256" key="3">
    <source>
        <dbReference type="ARBA" id="ARBA00022670"/>
    </source>
</evidence>
<gene>
    <name evidence="13" type="ORF">E7811_05760</name>
</gene>
<feature type="active site" description="Charge relay system" evidence="9">
    <location>
        <position position="137"/>
    </location>
</feature>
<feature type="signal peptide" evidence="11">
    <location>
        <begin position="1"/>
        <end position="24"/>
    </location>
</feature>
<comment type="subcellular location">
    <subcellularLocation>
        <location evidence="1">Periplasm</location>
    </subcellularLocation>
</comment>
<evidence type="ECO:0000256" key="9">
    <source>
        <dbReference type="PIRSR" id="PIRSR611782-1"/>
    </source>
</evidence>
<dbReference type="InterPro" id="IPR041489">
    <property type="entry name" value="PDZ_6"/>
</dbReference>
<dbReference type="GO" id="GO:0004252">
    <property type="term" value="F:serine-type endopeptidase activity"/>
    <property type="evidence" value="ECO:0007669"/>
    <property type="project" value="InterPro"/>
</dbReference>
<feature type="domain" description="PDZ" evidence="12">
    <location>
        <begin position="366"/>
        <end position="456"/>
    </location>
</feature>
<evidence type="ECO:0000259" key="12">
    <source>
        <dbReference type="SMART" id="SM00228"/>
    </source>
</evidence>
<dbReference type="Pfam" id="PF17820">
    <property type="entry name" value="PDZ_6"/>
    <property type="match status" value="1"/>
</dbReference>
<feature type="binding site" evidence="10">
    <location>
        <begin position="211"/>
        <end position="213"/>
    </location>
    <ligand>
        <name>substrate</name>
    </ligand>
</feature>
<name>A0A4S3MRN3_9RHOB</name>